<dbReference type="InterPro" id="IPR008920">
    <property type="entry name" value="TF_FadR/GntR_C"/>
</dbReference>
<evidence type="ECO:0000256" key="3">
    <source>
        <dbReference type="ARBA" id="ARBA00023163"/>
    </source>
</evidence>
<gene>
    <name evidence="5" type="ORF">S01H1_70383</name>
</gene>
<keyword evidence="2" id="KW-0238">DNA-binding</keyword>
<dbReference type="AlphaFoldDB" id="X0Y895"/>
<dbReference type="SUPFAM" id="SSF46785">
    <property type="entry name" value="Winged helix' DNA-binding domain"/>
    <property type="match status" value="1"/>
</dbReference>
<dbReference type="Gene3D" id="1.10.10.10">
    <property type="entry name" value="Winged helix-like DNA-binding domain superfamily/Winged helix DNA-binding domain"/>
    <property type="match status" value="1"/>
</dbReference>
<dbReference type="GO" id="GO:0003700">
    <property type="term" value="F:DNA-binding transcription factor activity"/>
    <property type="evidence" value="ECO:0007669"/>
    <property type="project" value="InterPro"/>
</dbReference>
<dbReference type="GO" id="GO:0003677">
    <property type="term" value="F:DNA binding"/>
    <property type="evidence" value="ECO:0007669"/>
    <property type="project" value="UniProtKB-KW"/>
</dbReference>
<dbReference type="Pfam" id="PF00392">
    <property type="entry name" value="GntR"/>
    <property type="match status" value="1"/>
</dbReference>
<sequence length="237" mass="27379">ERSRTIFNKVRTQKVYAKIVEQIRNLIKEGKLKAGDKLPPEHVLAMNFGTSRPSVREALSALEILGITESRGGKGNFIKDKSMSSLYEQEIKELEEEESPFELLEARKAVEIEIAELAAKKATKEDIDAIYQCLQKMEGAIGNVPRMMEFDRKFHISIAKASHNNLLFSIMTYLNNLLKEKLWVNMKEKILNLPGYPKRYLEEHTKIFNAIKNKDSKDARKQVFHHLDSVEKDLFRD</sequence>
<evidence type="ECO:0000313" key="5">
    <source>
        <dbReference type="EMBL" id="GAG33121.1"/>
    </source>
</evidence>
<dbReference type="SMART" id="SM00895">
    <property type="entry name" value="FCD"/>
    <property type="match status" value="1"/>
</dbReference>
<keyword evidence="1" id="KW-0805">Transcription regulation</keyword>
<dbReference type="PRINTS" id="PR00035">
    <property type="entry name" value="HTHGNTR"/>
</dbReference>
<reference evidence="5" key="1">
    <citation type="journal article" date="2014" name="Front. Microbiol.">
        <title>High frequency of phylogenetically diverse reductive dehalogenase-homologous genes in deep subseafloor sedimentary metagenomes.</title>
        <authorList>
            <person name="Kawai M."/>
            <person name="Futagami T."/>
            <person name="Toyoda A."/>
            <person name="Takaki Y."/>
            <person name="Nishi S."/>
            <person name="Hori S."/>
            <person name="Arai W."/>
            <person name="Tsubouchi T."/>
            <person name="Morono Y."/>
            <person name="Uchiyama I."/>
            <person name="Ito T."/>
            <person name="Fujiyama A."/>
            <person name="Inagaki F."/>
            <person name="Takami H."/>
        </authorList>
    </citation>
    <scope>NUCLEOTIDE SEQUENCE</scope>
    <source>
        <strain evidence="5">Expedition CK06-06</strain>
    </source>
</reference>
<feature type="domain" description="HTH gntR-type" evidence="4">
    <location>
        <begin position="13"/>
        <end position="81"/>
    </location>
</feature>
<dbReference type="EMBL" id="BARS01046803">
    <property type="protein sequence ID" value="GAG33121.1"/>
    <property type="molecule type" value="Genomic_DNA"/>
</dbReference>
<proteinExistence type="predicted"/>
<evidence type="ECO:0000256" key="1">
    <source>
        <dbReference type="ARBA" id="ARBA00023015"/>
    </source>
</evidence>
<dbReference type="InterPro" id="IPR036390">
    <property type="entry name" value="WH_DNA-bd_sf"/>
</dbReference>
<dbReference type="SMART" id="SM00345">
    <property type="entry name" value="HTH_GNTR"/>
    <property type="match status" value="1"/>
</dbReference>
<dbReference type="Gene3D" id="1.20.120.530">
    <property type="entry name" value="GntR ligand-binding domain-like"/>
    <property type="match status" value="1"/>
</dbReference>
<dbReference type="Pfam" id="PF07729">
    <property type="entry name" value="FCD"/>
    <property type="match status" value="1"/>
</dbReference>
<dbReference type="PANTHER" id="PTHR43537">
    <property type="entry name" value="TRANSCRIPTIONAL REGULATOR, GNTR FAMILY"/>
    <property type="match status" value="1"/>
</dbReference>
<evidence type="ECO:0000259" key="4">
    <source>
        <dbReference type="PROSITE" id="PS50949"/>
    </source>
</evidence>
<organism evidence="5">
    <name type="scientific">marine sediment metagenome</name>
    <dbReference type="NCBI Taxonomy" id="412755"/>
    <lineage>
        <taxon>unclassified sequences</taxon>
        <taxon>metagenomes</taxon>
        <taxon>ecological metagenomes</taxon>
    </lineage>
</organism>
<accession>X0Y895</accession>
<name>X0Y895_9ZZZZ</name>
<dbReference type="InterPro" id="IPR036388">
    <property type="entry name" value="WH-like_DNA-bd_sf"/>
</dbReference>
<dbReference type="SUPFAM" id="SSF48008">
    <property type="entry name" value="GntR ligand-binding domain-like"/>
    <property type="match status" value="1"/>
</dbReference>
<feature type="non-terminal residue" evidence="5">
    <location>
        <position position="1"/>
    </location>
</feature>
<evidence type="ECO:0000256" key="2">
    <source>
        <dbReference type="ARBA" id="ARBA00023125"/>
    </source>
</evidence>
<comment type="caution">
    <text evidence="5">The sequence shown here is derived from an EMBL/GenBank/DDBJ whole genome shotgun (WGS) entry which is preliminary data.</text>
</comment>
<dbReference type="PROSITE" id="PS50949">
    <property type="entry name" value="HTH_GNTR"/>
    <property type="match status" value="1"/>
</dbReference>
<dbReference type="InterPro" id="IPR011711">
    <property type="entry name" value="GntR_C"/>
</dbReference>
<dbReference type="CDD" id="cd07377">
    <property type="entry name" value="WHTH_GntR"/>
    <property type="match status" value="1"/>
</dbReference>
<dbReference type="PANTHER" id="PTHR43537:SF5">
    <property type="entry name" value="UXU OPERON TRANSCRIPTIONAL REGULATOR"/>
    <property type="match status" value="1"/>
</dbReference>
<protein>
    <recommendedName>
        <fullName evidence="4">HTH gntR-type domain-containing protein</fullName>
    </recommendedName>
</protein>
<dbReference type="InterPro" id="IPR000524">
    <property type="entry name" value="Tscrpt_reg_HTH_GntR"/>
</dbReference>
<keyword evidence="3" id="KW-0804">Transcription</keyword>